<dbReference type="InterPro" id="IPR036282">
    <property type="entry name" value="Glutathione-S-Trfase_C_sf"/>
</dbReference>
<dbReference type="AlphaFoldDB" id="A0AAV9UFB2"/>
<dbReference type="InterPro" id="IPR004046">
    <property type="entry name" value="GST_C"/>
</dbReference>
<dbReference type="SUPFAM" id="SSF52833">
    <property type="entry name" value="Thioredoxin-like"/>
    <property type="match status" value="1"/>
</dbReference>
<dbReference type="Proteomes" id="UP001375240">
    <property type="component" value="Unassembled WGS sequence"/>
</dbReference>
<evidence type="ECO:0000313" key="4">
    <source>
        <dbReference type="EMBL" id="KAK6338752.1"/>
    </source>
</evidence>
<dbReference type="Pfam" id="PF13409">
    <property type="entry name" value="GST_N_2"/>
    <property type="match status" value="1"/>
</dbReference>
<sequence>MSTSLQPITVYAHKGRAPNPPKVFILLDLLNIPWTLVEKDMKHDPTDPKSIKHPSYLAINPNGRIPAIVDPNQNNIAVWESAAILQYLTEVYDKDHKFSGKNLEERTLINEWIAFQISGQGPIHGQIFWFSFDRFHKEKYGEAAPDHVAQRFRDEINRVCGVVEGQLARQKEKGSDWIVADRMTIADIAWLPWTRANPFAGIKMEEYPNLKAWLERMEAVKEVKHIYETVAAE</sequence>
<dbReference type="CDD" id="cd03048">
    <property type="entry name" value="GST_N_Ure2p_like"/>
    <property type="match status" value="1"/>
</dbReference>
<evidence type="ECO:0000259" key="3">
    <source>
        <dbReference type="PROSITE" id="PS50405"/>
    </source>
</evidence>
<proteinExistence type="inferred from homology"/>
<dbReference type="InterPro" id="IPR036249">
    <property type="entry name" value="Thioredoxin-like_sf"/>
</dbReference>
<dbReference type="SFLD" id="SFLDS00019">
    <property type="entry name" value="Glutathione_Transferase_(cytos"/>
    <property type="match status" value="1"/>
</dbReference>
<accession>A0AAV9UFB2</accession>
<dbReference type="InterPro" id="IPR010987">
    <property type="entry name" value="Glutathione-S-Trfase_C-like"/>
</dbReference>
<dbReference type="Gene3D" id="1.20.1050.130">
    <property type="match status" value="1"/>
</dbReference>
<evidence type="ECO:0000256" key="1">
    <source>
        <dbReference type="ARBA" id="ARBA00007409"/>
    </source>
</evidence>
<dbReference type="InterPro" id="IPR004045">
    <property type="entry name" value="Glutathione_S-Trfase_N"/>
</dbReference>
<dbReference type="SUPFAM" id="SSF47616">
    <property type="entry name" value="GST C-terminal domain-like"/>
    <property type="match status" value="1"/>
</dbReference>
<feature type="domain" description="GST N-terminal" evidence="2">
    <location>
        <begin position="7"/>
        <end position="96"/>
    </location>
</feature>
<name>A0AAV9UFB2_9PEZI</name>
<gene>
    <name evidence="4" type="ORF">TWF696_009562</name>
</gene>
<dbReference type="Pfam" id="PF00043">
    <property type="entry name" value="GST_C"/>
    <property type="match status" value="1"/>
</dbReference>
<organism evidence="4 5">
    <name type="scientific">Orbilia brochopaga</name>
    <dbReference type="NCBI Taxonomy" id="3140254"/>
    <lineage>
        <taxon>Eukaryota</taxon>
        <taxon>Fungi</taxon>
        <taxon>Dikarya</taxon>
        <taxon>Ascomycota</taxon>
        <taxon>Pezizomycotina</taxon>
        <taxon>Orbiliomycetes</taxon>
        <taxon>Orbiliales</taxon>
        <taxon>Orbiliaceae</taxon>
        <taxon>Orbilia</taxon>
    </lineage>
</organism>
<reference evidence="4 5" key="1">
    <citation type="submission" date="2019-10" db="EMBL/GenBank/DDBJ databases">
        <authorList>
            <person name="Palmer J.M."/>
        </authorList>
    </citation>
    <scope>NUCLEOTIDE SEQUENCE [LARGE SCALE GENOMIC DNA]</scope>
    <source>
        <strain evidence="4 5">TWF696</strain>
    </source>
</reference>
<dbReference type="PANTHER" id="PTHR44051:SF8">
    <property type="entry name" value="GLUTATHIONE S-TRANSFERASE GSTA"/>
    <property type="match status" value="1"/>
</dbReference>
<dbReference type="InterPro" id="IPR040079">
    <property type="entry name" value="Glutathione_S-Trfase"/>
</dbReference>
<dbReference type="PROSITE" id="PS50404">
    <property type="entry name" value="GST_NTER"/>
    <property type="match status" value="1"/>
</dbReference>
<evidence type="ECO:0008006" key="6">
    <source>
        <dbReference type="Google" id="ProtNLM"/>
    </source>
</evidence>
<dbReference type="EMBL" id="JAVHNQ010000009">
    <property type="protein sequence ID" value="KAK6338752.1"/>
    <property type="molecule type" value="Genomic_DNA"/>
</dbReference>
<keyword evidence="5" id="KW-1185">Reference proteome</keyword>
<protein>
    <recommendedName>
        <fullName evidence="6">Glutathione S-transferase</fullName>
    </recommendedName>
</protein>
<dbReference type="PANTHER" id="PTHR44051">
    <property type="entry name" value="GLUTATHIONE S-TRANSFERASE-RELATED"/>
    <property type="match status" value="1"/>
</dbReference>
<comment type="caution">
    <text evidence="4">The sequence shown here is derived from an EMBL/GenBank/DDBJ whole genome shotgun (WGS) entry which is preliminary data.</text>
</comment>
<dbReference type="PROSITE" id="PS50405">
    <property type="entry name" value="GST_CTER"/>
    <property type="match status" value="1"/>
</dbReference>
<evidence type="ECO:0000313" key="5">
    <source>
        <dbReference type="Proteomes" id="UP001375240"/>
    </source>
</evidence>
<feature type="domain" description="GST C-terminal" evidence="3">
    <location>
        <begin position="102"/>
        <end position="233"/>
    </location>
</feature>
<comment type="similarity">
    <text evidence="1">Belongs to the GST superfamily.</text>
</comment>
<dbReference type="SFLD" id="SFLDG00358">
    <property type="entry name" value="Main_(cytGST)"/>
    <property type="match status" value="1"/>
</dbReference>
<evidence type="ECO:0000259" key="2">
    <source>
        <dbReference type="PROSITE" id="PS50404"/>
    </source>
</evidence>